<name>A0A9P7AKY8_9AGAM</name>
<organism evidence="2 3">
    <name type="scientific">Suillus subaureus</name>
    <dbReference type="NCBI Taxonomy" id="48587"/>
    <lineage>
        <taxon>Eukaryota</taxon>
        <taxon>Fungi</taxon>
        <taxon>Dikarya</taxon>
        <taxon>Basidiomycota</taxon>
        <taxon>Agaricomycotina</taxon>
        <taxon>Agaricomycetes</taxon>
        <taxon>Agaricomycetidae</taxon>
        <taxon>Boletales</taxon>
        <taxon>Suillineae</taxon>
        <taxon>Suillaceae</taxon>
        <taxon>Suillus</taxon>
    </lineage>
</organism>
<keyword evidence="1" id="KW-1133">Transmembrane helix</keyword>
<dbReference type="Proteomes" id="UP000807769">
    <property type="component" value="Unassembled WGS sequence"/>
</dbReference>
<proteinExistence type="predicted"/>
<dbReference type="GeneID" id="64638320"/>
<keyword evidence="3" id="KW-1185">Reference proteome</keyword>
<dbReference type="AlphaFoldDB" id="A0A9P7AKY8"/>
<dbReference type="RefSeq" id="XP_041184826.1">
    <property type="nucleotide sequence ID" value="XM_041344304.1"/>
</dbReference>
<comment type="caution">
    <text evidence="2">The sequence shown here is derived from an EMBL/GenBank/DDBJ whole genome shotgun (WGS) entry which is preliminary data.</text>
</comment>
<feature type="transmembrane region" description="Helical" evidence="1">
    <location>
        <begin position="46"/>
        <end position="64"/>
    </location>
</feature>
<evidence type="ECO:0000313" key="3">
    <source>
        <dbReference type="Proteomes" id="UP000807769"/>
    </source>
</evidence>
<sequence>MGTCLISTFSSPQPIPFAIVSLVCLIASEISKLYPLVCTMPRMVFWQYMLINVHCLFVVGTYHINYDTPRAWEIHTGGKGLGRSSRRKVAPYLLIVRTCKILT</sequence>
<evidence type="ECO:0000256" key="1">
    <source>
        <dbReference type="SAM" id="Phobius"/>
    </source>
</evidence>
<gene>
    <name evidence="2" type="ORF">BJ212DRAFT_900097</name>
</gene>
<dbReference type="EMBL" id="JABBWG010000581">
    <property type="protein sequence ID" value="KAG1791507.1"/>
    <property type="molecule type" value="Genomic_DNA"/>
</dbReference>
<feature type="transmembrane region" description="Helical" evidence="1">
    <location>
        <begin position="15"/>
        <end position="34"/>
    </location>
</feature>
<keyword evidence="1" id="KW-0812">Transmembrane</keyword>
<protein>
    <submittedName>
        <fullName evidence="2">Uncharacterized protein</fullName>
    </submittedName>
</protein>
<accession>A0A9P7AKY8</accession>
<keyword evidence="1" id="KW-0472">Membrane</keyword>
<evidence type="ECO:0000313" key="2">
    <source>
        <dbReference type="EMBL" id="KAG1791507.1"/>
    </source>
</evidence>
<reference evidence="2" key="1">
    <citation type="journal article" date="2020" name="New Phytol.">
        <title>Comparative genomics reveals dynamic genome evolution in host specialist ectomycorrhizal fungi.</title>
        <authorList>
            <person name="Lofgren L.A."/>
            <person name="Nguyen N.H."/>
            <person name="Vilgalys R."/>
            <person name="Ruytinx J."/>
            <person name="Liao H.L."/>
            <person name="Branco S."/>
            <person name="Kuo A."/>
            <person name="LaButti K."/>
            <person name="Lipzen A."/>
            <person name="Andreopoulos W."/>
            <person name="Pangilinan J."/>
            <person name="Riley R."/>
            <person name="Hundley H."/>
            <person name="Na H."/>
            <person name="Barry K."/>
            <person name="Grigoriev I.V."/>
            <person name="Stajich J.E."/>
            <person name="Kennedy P.G."/>
        </authorList>
    </citation>
    <scope>NUCLEOTIDE SEQUENCE</scope>
    <source>
        <strain evidence="2">MN1</strain>
    </source>
</reference>